<evidence type="ECO:0000313" key="1">
    <source>
        <dbReference type="EMBL" id="SFN05865.1"/>
    </source>
</evidence>
<dbReference type="InterPro" id="IPR000801">
    <property type="entry name" value="Esterase-like"/>
</dbReference>
<dbReference type="EMBL" id="FOUY01000007">
    <property type="protein sequence ID" value="SFN05865.1"/>
    <property type="molecule type" value="Genomic_DNA"/>
</dbReference>
<dbReference type="GO" id="GO:0016747">
    <property type="term" value="F:acyltransferase activity, transferring groups other than amino-acyl groups"/>
    <property type="evidence" value="ECO:0007669"/>
    <property type="project" value="TreeGrafter"/>
</dbReference>
<gene>
    <name evidence="1" type="ORF">SAMN05216207_100749</name>
</gene>
<keyword evidence="2" id="KW-1185">Reference proteome</keyword>
<dbReference type="PANTHER" id="PTHR48098:SF1">
    <property type="entry name" value="DIACYLGLYCEROL ACYLTRANSFERASE_MYCOLYLTRANSFERASE AG85A"/>
    <property type="match status" value="1"/>
</dbReference>
<accession>A0A1I4VXB0</accession>
<protein>
    <submittedName>
        <fullName evidence="1">S-formylglutathione hydrolase FrmB</fullName>
    </submittedName>
</protein>
<dbReference type="InterPro" id="IPR050583">
    <property type="entry name" value="Mycobacterial_A85_antigen"/>
</dbReference>
<proteinExistence type="predicted"/>
<name>A0A1I4VXB0_PSUAM</name>
<dbReference type="GO" id="GO:0016787">
    <property type="term" value="F:hydrolase activity"/>
    <property type="evidence" value="ECO:0007669"/>
    <property type="project" value="UniProtKB-KW"/>
</dbReference>
<dbReference type="SUPFAM" id="SSF53474">
    <property type="entry name" value="alpha/beta-Hydrolases"/>
    <property type="match status" value="1"/>
</dbReference>
<sequence length="262" mass="28472">MARLRCDVVADSLGLATSITVLLPQPSRTRIGAGVRDLDAPPPVLYLLHGLSDDDTAWTRYTAIERYADELGLAVVMPQVHRSFYTDQALGGRYRTWIEQELPQLVHRFFRVSEDPAATFVAGLSMGGYGALGWALRDPQRFGAAASLSGVLDIGALVTGPPRAEDPRIWERIFGGDPVTGTGADLFALADRAAADHGTDRIPPLYVCAGDEDPLHDQSARFAGHARAAGLDVTTGFGPGDHEWGYWDARIRDVLDWLPLPR</sequence>
<reference evidence="1 2" key="1">
    <citation type="submission" date="2016-10" db="EMBL/GenBank/DDBJ databases">
        <authorList>
            <person name="de Groot N.N."/>
        </authorList>
    </citation>
    <scope>NUCLEOTIDE SEQUENCE [LARGE SCALE GENOMIC DNA]</scope>
    <source>
        <strain evidence="1 2">CGMCC 4.1877</strain>
    </source>
</reference>
<dbReference type="Pfam" id="PF00756">
    <property type="entry name" value="Esterase"/>
    <property type="match status" value="1"/>
</dbReference>
<dbReference type="Gene3D" id="3.40.50.1820">
    <property type="entry name" value="alpha/beta hydrolase"/>
    <property type="match status" value="1"/>
</dbReference>
<keyword evidence="1" id="KW-0378">Hydrolase</keyword>
<organism evidence="1 2">
    <name type="scientific">Pseudonocardia ammonioxydans</name>
    <dbReference type="NCBI Taxonomy" id="260086"/>
    <lineage>
        <taxon>Bacteria</taxon>
        <taxon>Bacillati</taxon>
        <taxon>Actinomycetota</taxon>
        <taxon>Actinomycetes</taxon>
        <taxon>Pseudonocardiales</taxon>
        <taxon>Pseudonocardiaceae</taxon>
        <taxon>Pseudonocardia</taxon>
    </lineage>
</organism>
<dbReference type="PANTHER" id="PTHR48098">
    <property type="entry name" value="ENTEROCHELIN ESTERASE-RELATED"/>
    <property type="match status" value="1"/>
</dbReference>
<dbReference type="RefSeq" id="WP_093340268.1">
    <property type="nucleotide sequence ID" value="NZ_FOUY01000007.1"/>
</dbReference>
<dbReference type="STRING" id="260086.SAMN05216207_100749"/>
<dbReference type="Proteomes" id="UP000199614">
    <property type="component" value="Unassembled WGS sequence"/>
</dbReference>
<dbReference type="InterPro" id="IPR029058">
    <property type="entry name" value="AB_hydrolase_fold"/>
</dbReference>
<dbReference type="AlphaFoldDB" id="A0A1I4VXB0"/>
<dbReference type="OrthoDB" id="4510758at2"/>
<evidence type="ECO:0000313" key="2">
    <source>
        <dbReference type="Proteomes" id="UP000199614"/>
    </source>
</evidence>